<evidence type="ECO:0000313" key="1">
    <source>
        <dbReference type="EMBL" id="MBA4678255.1"/>
    </source>
</evidence>
<dbReference type="AlphaFoldDB" id="A0A7C9B0H6"/>
<sequence>MVPFPSEESTFSRSHNTCLSPIIHFAFILRFTTWIHLWVCMYLWNLLQSPLSLLGGLQKLQFLYTFSELLFAPFFASSIPKMTKPDYLCFQPIGNSDFLQFPCFFQNITHCHPADQSTFYALSQSLAFILSKFLI</sequence>
<dbReference type="EMBL" id="GISG01278819">
    <property type="protein sequence ID" value="MBA4678255.1"/>
    <property type="molecule type" value="Transcribed_RNA"/>
</dbReference>
<protein>
    <submittedName>
        <fullName evidence="1">Uncharacterized protein</fullName>
    </submittedName>
</protein>
<proteinExistence type="predicted"/>
<reference evidence="1" key="2">
    <citation type="submission" date="2020-07" db="EMBL/GenBank/DDBJ databases">
        <authorList>
            <person name="Vera ALvarez R."/>
            <person name="Arias-Moreno D.M."/>
            <person name="Jimenez-Jacinto V."/>
            <person name="Jimenez-Bremont J.F."/>
            <person name="Swaminathan K."/>
            <person name="Moose S.P."/>
            <person name="Guerrero-Gonzalez M.L."/>
            <person name="Marino-Ramirez L."/>
            <person name="Landsman D."/>
            <person name="Rodriguez-Kessler M."/>
            <person name="Delgado-Sanchez P."/>
        </authorList>
    </citation>
    <scope>NUCLEOTIDE SEQUENCE</scope>
    <source>
        <tissue evidence="1">Cladode</tissue>
    </source>
</reference>
<reference evidence="1" key="1">
    <citation type="journal article" date="2013" name="J. Plant Res.">
        <title>Effect of fungi and light on seed germination of three Opuntia species from semiarid lands of central Mexico.</title>
        <authorList>
            <person name="Delgado-Sanchez P."/>
            <person name="Jimenez-Bremont J.F."/>
            <person name="Guerrero-Gonzalez Mde L."/>
            <person name="Flores J."/>
        </authorList>
    </citation>
    <scope>NUCLEOTIDE SEQUENCE</scope>
    <source>
        <tissue evidence="1">Cladode</tissue>
    </source>
</reference>
<dbReference type="EMBL" id="GISG01278817">
    <property type="protein sequence ID" value="MBA4678253.1"/>
    <property type="molecule type" value="Transcribed_RNA"/>
</dbReference>
<name>A0A7C9B0H6_OPUST</name>
<accession>A0A7C9B0H6</accession>
<organism evidence="1">
    <name type="scientific">Opuntia streptacantha</name>
    <name type="common">Prickly pear cactus</name>
    <name type="synonym">Opuntia cardona</name>
    <dbReference type="NCBI Taxonomy" id="393608"/>
    <lineage>
        <taxon>Eukaryota</taxon>
        <taxon>Viridiplantae</taxon>
        <taxon>Streptophyta</taxon>
        <taxon>Embryophyta</taxon>
        <taxon>Tracheophyta</taxon>
        <taxon>Spermatophyta</taxon>
        <taxon>Magnoliopsida</taxon>
        <taxon>eudicotyledons</taxon>
        <taxon>Gunneridae</taxon>
        <taxon>Pentapetalae</taxon>
        <taxon>Caryophyllales</taxon>
        <taxon>Cactineae</taxon>
        <taxon>Cactaceae</taxon>
        <taxon>Opuntioideae</taxon>
        <taxon>Opuntia</taxon>
    </lineage>
</organism>